<dbReference type="Proteomes" id="UP000190750">
    <property type="component" value="Unassembled WGS sequence"/>
</dbReference>
<sequence length="384" mass="41119">MNFDKRCQLVCALAAMVVVTLMLGSCGKLEPEDASSAPHVSTVLVASSPVELTEDLHGRVEALRAVEIRPQVGGIVQRRLFEQGRDVIAGQPLFQINPAPLAADRDTAAAALQRAEAVLSRAQLQVQRLGPLVDTDAISRQTYDDTVSLRDQALADVALARATLVRKQLDLKYATVDAPISGRIDQALVAEGALVSSTDNQPMARIQQIDKVYVDVRRSAASLARLQQSLAQGQDVGKGLPVSILSSNGESNVASGQILFSGISVDPGTGDVLLRIQVDNPKRQLLPGMFVHARVPVARYPDALTVPQQAVVRSKGKVFVWVIDVQNLAHLTPVELGELVGHNYRVVSGVAHGQRIAVEGMNRLTDGMPVLPREHAAPEPATPD</sequence>
<dbReference type="InterPro" id="IPR058625">
    <property type="entry name" value="MdtA-like_BSH"/>
</dbReference>
<dbReference type="InterPro" id="IPR006143">
    <property type="entry name" value="RND_pump_MFP"/>
</dbReference>
<feature type="domain" description="YknX-like C-terminal permuted SH3-like" evidence="5">
    <location>
        <begin position="303"/>
        <end position="370"/>
    </location>
</feature>
<dbReference type="Gene3D" id="2.40.420.20">
    <property type="match status" value="1"/>
</dbReference>
<dbReference type="NCBIfam" id="TIGR01730">
    <property type="entry name" value="RND_mfp"/>
    <property type="match status" value="1"/>
</dbReference>
<dbReference type="PROSITE" id="PS51257">
    <property type="entry name" value="PROKAR_LIPOPROTEIN"/>
    <property type="match status" value="1"/>
</dbReference>
<dbReference type="Pfam" id="PF25989">
    <property type="entry name" value="YknX_C"/>
    <property type="match status" value="1"/>
</dbReference>
<comment type="caution">
    <text evidence="6">The sequence shown here is derived from an EMBL/GenBank/DDBJ whole genome shotgun (WGS) entry which is preliminary data.</text>
</comment>
<name>A0A1T1AR65_RHOFE</name>
<evidence type="ECO:0000259" key="3">
    <source>
        <dbReference type="Pfam" id="PF25917"/>
    </source>
</evidence>
<feature type="domain" description="Multidrug resistance protein MdtA-like beta-barrel" evidence="4">
    <location>
        <begin position="212"/>
        <end position="297"/>
    </location>
</feature>
<dbReference type="Gene3D" id="1.10.287.470">
    <property type="entry name" value="Helix hairpin bin"/>
    <property type="match status" value="1"/>
</dbReference>
<accession>A0A1T1AR65</accession>
<feature type="domain" description="Multidrug resistance protein MdtA-like alpha-helical hairpin" evidence="2">
    <location>
        <begin position="106"/>
        <end position="174"/>
    </location>
</feature>
<reference evidence="6 7" key="1">
    <citation type="submission" date="2017-01" db="EMBL/GenBank/DDBJ databases">
        <title>Genome sequencing of Rhodoferax fermentans JCM 7819.</title>
        <authorList>
            <person name="Kim Y.J."/>
            <person name="Farh M.E.-A."/>
            <person name="Yang D.-C."/>
        </authorList>
    </citation>
    <scope>NUCLEOTIDE SEQUENCE [LARGE SCALE GENOMIC DNA]</scope>
    <source>
        <strain evidence="6 7">JCM 7819</strain>
    </source>
</reference>
<keyword evidence="7" id="KW-1185">Reference proteome</keyword>
<evidence type="ECO:0000313" key="7">
    <source>
        <dbReference type="Proteomes" id="UP000190750"/>
    </source>
</evidence>
<dbReference type="GO" id="GO:0030313">
    <property type="term" value="C:cell envelope"/>
    <property type="evidence" value="ECO:0007669"/>
    <property type="project" value="UniProtKB-SubCell"/>
</dbReference>
<dbReference type="Gene3D" id="2.40.30.170">
    <property type="match status" value="1"/>
</dbReference>
<evidence type="ECO:0000313" key="6">
    <source>
        <dbReference type="EMBL" id="OOV06601.1"/>
    </source>
</evidence>
<dbReference type="EMBL" id="MTJN01000002">
    <property type="protein sequence ID" value="OOV06601.1"/>
    <property type="molecule type" value="Genomic_DNA"/>
</dbReference>
<dbReference type="RefSeq" id="WP_078364415.1">
    <property type="nucleotide sequence ID" value="NZ_MTJN01000002.1"/>
</dbReference>
<organism evidence="6 7">
    <name type="scientific">Rhodoferax fermentans</name>
    <dbReference type="NCBI Taxonomy" id="28066"/>
    <lineage>
        <taxon>Bacteria</taxon>
        <taxon>Pseudomonadati</taxon>
        <taxon>Pseudomonadota</taxon>
        <taxon>Betaproteobacteria</taxon>
        <taxon>Burkholderiales</taxon>
        <taxon>Comamonadaceae</taxon>
        <taxon>Rhodoferax</taxon>
    </lineage>
</organism>
<dbReference type="GO" id="GO:0022857">
    <property type="term" value="F:transmembrane transporter activity"/>
    <property type="evidence" value="ECO:0007669"/>
    <property type="project" value="InterPro"/>
</dbReference>
<dbReference type="InterPro" id="IPR058624">
    <property type="entry name" value="MdtA-like_HH"/>
</dbReference>
<proteinExistence type="inferred from homology"/>
<evidence type="ECO:0000259" key="4">
    <source>
        <dbReference type="Pfam" id="PF25944"/>
    </source>
</evidence>
<dbReference type="InterPro" id="IPR058626">
    <property type="entry name" value="MdtA-like_b-barrel"/>
</dbReference>
<dbReference type="STRING" id="28066.RF819_07515"/>
<comment type="similarity">
    <text evidence="1">Belongs to the membrane fusion protein (MFP) (TC 8.A.1) family.</text>
</comment>
<evidence type="ECO:0000256" key="1">
    <source>
        <dbReference type="ARBA" id="ARBA00009477"/>
    </source>
</evidence>
<dbReference type="Pfam" id="PF25917">
    <property type="entry name" value="BSH_RND"/>
    <property type="match status" value="1"/>
</dbReference>
<evidence type="ECO:0000259" key="5">
    <source>
        <dbReference type="Pfam" id="PF25989"/>
    </source>
</evidence>
<dbReference type="Gene3D" id="2.40.50.100">
    <property type="match status" value="1"/>
</dbReference>
<evidence type="ECO:0000259" key="2">
    <source>
        <dbReference type="Pfam" id="PF25876"/>
    </source>
</evidence>
<feature type="domain" description="Multidrug resistance protein MdtA-like barrel-sandwich hybrid" evidence="3">
    <location>
        <begin position="64"/>
        <end position="206"/>
    </location>
</feature>
<protein>
    <submittedName>
        <fullName evidence="6">Efflux transporter periplasmic adaptor subunit</fullName>
    </submittedName>
</protein>
<dbReference type="SUPFAM" id="SSF111369">
    <property type="entry name" value="HlyD-like secretion proteins"/>
    <property type="match status" value="1"/>
</dbReference>
<dbReference type="GO" id="GO:0046677">
    <property type="term" value="P:response to antibiotic"/>
    <property type="evidence" value="ECO:0007669"/>
    <property type="project" value="TreeGrafter"/>
</dbReference>
<dbReference type="OrthoDB" id="9806939at2"/>
<dbReference type="PANTHER" id="PTHR30158">
    <property type="entry name" value="ACRA/E-RELATED COMPONENT OF DRUG EFFLUX TRANSPORTER"/>
    <property type="match status" value="1"/>
</dbReference>
<dbReference type="Pfam" id="PF25944">
    <property type="entry name" value="Beta-barrel_RND"/>
    <property type="match status" value="1"/>
</dbReference>
<dbReference type="InterPro" id="IPR058637">
    <property type="entry name" value="YknX-like_C"/>
</dbReference>
<dbReference type="Pfam" id="PF25876">
    <property type="entry name" value="HH_MFP_RND"/>
    <property type="match status" value="1"/>
</dbReference>
<dbReference type="AlphaFoldDB" id="A0A1T1AR65"/>
<gene>
    <name evidence="6" type="ORF">RF819_07515</name>
</gene>
<dbReference type="GO" id="GO:0005886">
    <property type="term" value="C:plasma membrane"/>
    <property type="evidence" value="ECO:0007669"/>
    <property type="project" value="TreeGrafter"/>
</dbReference>